<evidence type="ECO:0000256" key="1">
    <source>
        <dbReference type="SAM" id="Phobius"/>
    </source>
</evidence>
<feature type="transmembrane region" description="Helical" evidence="1">
    <location>
        <begin position="33"/>
        <end position="54"/>
    </location>
</feature>
<evidence type="ECO:0000313" key="3">
    <source>
        <dbReference type="Proteomes" id="UP000324222"/>
    </source>
</evidence>
<name>A0A5B7GXK7_PORTR</name>
<dbReference type="AlphaFoldDB" id="A0A5B7GXK7"/>
<keyword evidence="1" id="KW-0812">Transmembrane</keyword>
<keyword evidence="1" id="KW-0472">Membrane</keyword>
<comment type="caution">
    <text evidence="2">The sequence shown here is derived from an EMBL/GenBank/DDBJ whole genome shotgun (WGS) entry which is preliminary data.</text>
</comment>
<protein>
    <submittedName>
        <fullName evidence="2">Uncharacterized protein</fullName>
    </submittedName>
</protein>
<dbReference type="EMBL" id="VSRR010019506">
    <property type="protein sequence ID" value="MPC62299.1"/>
    <property type="molecule type" value="Genomic_DNA"/>
</dbReference>
<gene>
    <name evidence="2" type="ORF">E2C01_056383</name>
</gene>
<sequence>MSEVQCSEVTVIRRDLCVYLCLDLRLPHYPAKLLLSVICIHTFTGSLVTILYTWRHLTHHLAINPNSLET</sequence>
<reference evidence="2 3" key="1">
    <citation type="submission" date="2019-05" db="EMBL/GenBank/DDBJ databases">
        <title>Another draft genome of Portunus trituberculatus and its Hox gene families provides insights of decapod evolution.</title>
        <authorList>
            <person name="Jeong J.-H."/>
            <person name="Song I."/>
            <person name="Kim S."/>
            <person name="Choi T."/>
            <person name="Kim D."/>
            <person name="Ryu S."/>
            <person name="Kim W."/>
        </authorList>
    </citation>
    <scope>NUCLEOTIDE SEQUENCE [LARGE SCALE GENOMIC DNA]</scope>
    <source>
        <tissue evidence="2">Muscle</tissue>
    </source>
</reference>
<evidence type="ECO:0000313" key="2">
    <source>
        <dbReference type="EMBL" id="MPC62299.1"/>
    </source>
</evidence>
<keyword evidence="3" id="KW-1185">Reference proteome</keyword>
<dbReference type="Proteomes" id="UP000324222">
    <property type="component" value="Unassembled WGS sequence"/>
</dbReference>
<keyword evidence="1" id="KW-1133">Transmembrane helix</keyword>
<organism evidence="2 3">
    <name type="scientific">Portunus trituberculatus</name>
    <name type="common">Swimming crab</name>
    <name type="synonym">Neptunus trituberculatus</name>
    <dbReference type="NCBI Taxonomy" id="210409"/>
    <lineage>
        <taxon>Eukaryota</taxon>
        <taxon>Metazoa</taxon>
        <taxon>Ecdysozoa</taxon>
        <taxon>Arthropoda</taxon>
        <taxon>Crustacea</taxon>
        <taxon>Multicrustacea</taxon>
        <taxon>Malacostraca</taxon>
        <taxon>Eumalacostraca</taxon>
        <taxon>Eucarida</taxon>
        <taxon>Decapoda</taxon>
        <taxon>Pleocyemata</taxon>
        <taxon>Brachyura</taxon>
        <taxon>Eubrachyura</taxon>
        <taxon>Portunoidea</taxon>
        <taxon>Portunidae</taxon>
        <taxon>Portuninae</taxon>
        <taxon>Portunus</taxon>
    </lineage>
</organism>
<proteinExistence type="predicted"/>
<accession>A0A5B7GXK7</accession>